<name>A0A4Z1P6P1_9PEZI</name>
<gene>
    <name evidence="1" type="ORF">E6O75_ATG03054</name>
</gene>
<keyword evidence="2" id="KW-1185">Reference proteome</keyword>
<evidence type="ECO:0000313" key="2">
    <source>
        <dbReference type="Proteomes" id="UP000298493"/>
    </source>
</evidence>
<proteinExistence type="predicted"/>
<evidence type="ECO:0000313" key="1">
    <source>
        <dbReference type="EMBL" id="TID23418.1"/>
    </source>
</evidence>
<sequence length="304" mass="33898">MRFLIVLAPGHGHLKTFCDVAGKFDFSHDFHHPLTDHKAPRKYQYTNIPGIAMDEGKAILWYLKIQLTKTCWMKNFINLKPIEDRQTSYPKLCEPDLLKPVYKVIIPINLHIGESKCQIAPEVIFDKSDTSNHQILIHDVPLRINLKYFTNPTSSSYSLYQIHPIKMRTSILALNCLLTSFFSLSTAQCADGRPACLTPAGGKTESGIVCINIGEVRGNNSPYLEAGFFSWSGKLDERCKVGAMVKREDTAGCGNFIPGRGGACSYGCYNDPNDAQNPKCCAVDSENSIPDCAKAHPKPVRMRR</sequence>
<dbReference type="EMBL" id="SNSC02000006">
    <property type="protein sequence ID" value="TID23418.1"/>
    <property type="molecule type" value="Genomic_DNA"/>
</dbReference>
<dbReference type="AlphaFoldDB" id="A0A4Z1P6P1"/>
<comment type="caution">
    <text evidence="1">The sequence shown here is derived from an EMBL/GenBank/DDBJ whole genome shotgun (WGS) entry which is preliminary data.</text>
</comment>
<protein>
    <submittedName>
        <fullName evidence="1">Uncharacterized protein</fullName>
    </submittedName>
</protein>
<organism evidence="1 2">
    <name type="scientific">Venturia nashicola</name>
    <dbReference type="NCBI Taxonomy" id="86259"/>
    <lineage>
        <taxon>Eukaryota</taxon>
        <taxon>Fungi</taxon>
        <taxon>Dikarya</taxon>
        <taxon>Ascomycota</taxon>
        <taxon>Pezizomycotina</taxon>
        <taxon>Dothideomycetes</taxon>
        <taxon>Pleosporomycetidae</taxon>
        <taxon>Venturiales</taxon>
        <taxon>Venturiaceae</taxon>
        <taxon>Venturia</taxon>
    </lineage>
</organism>
<dbReference type="Proteomes" id="UP000298493">
    <property type="component" value="Unassembled WGS sequence"/>
</dbReference>
<reference evidence="1 2" key="1">
    <citation type="submission" date="2019-04" db="EMBL/GenBank/DDBJ databases">
        <title>High contiguity whole genome sequence and gene annotation resource for two Venturia nashicola isolates.</title>
        <authorList>
            <person name="Prokchorchik M."/>
            <person name="Won K."/>
            <person name="Lee Y."/>
            <person name="Choi E.D."/>
            <person name="Segonzac C."/>
            <person name="Sohn K.H."/>
        </authorList>
    </citation>
    <scope>NUCLEOTIDE SEQUENCE [LARGE SCALE GENOMIC DNA]</scope>
    <source>
        <strain evidence="1 2">PRI2</strain>
    </source>
</reference>
<accession>A0A4Z1P6P1</accession>